<accession>A0A1H1T0F2</accession>
<protein>
    <submittedName>
        <fullName evidence="5">AraC family transcriptional regulator</fullName>
    </submittedName>
</protein>
<keyword evidence="3" id="KW-0804">Transcription</keyword>
<keyword evidence="1" id="KW-0805">Transcription regulation</keyword>
<keyword evidence="6" id="KW-1185">Reference proteome</keyword>
<proteinExistence type="predicted"/>
<dbReference type="PROSITE" id="PS01124">
    <property type="entry name" value="HTH_ARAC_FAMILY_2"/>
    <property type="match status" value="1"/>
</dbReference>
<keyword evidence="2" id="KW-0238">DNA-binding</keyword>
<dbReference type="InterPro" id="IPR018062">
    <property type="entry name" value="HTH_AraC-typ_CS"/>
</dbReference>
<dbReference type="InterPro" id="IPR009057">
    <property type="entry name" value="Homeodomain-like_sf"/>
</dbReference>
<dbReference type="InterPro" id="IPR018060">
    <property type="entry name" value="HTH_AraC"/>
</dbReference>
<evidence type="ECO:0000313" key="6">
    <source>
        <dbReference type="Proteomes" id="UP000243904"/>
    </source>
</evidence>
<dbReference type="PANTHER" id="PTHR46796">
    <property type="entry name" value="HTH-TYPE TRANSCRIPTIONAL ACTIVATOR RHAS-RELATED"/>
    <property type="match status" value="1"/>
</dbReference>
<gene>
    <name evidence="5" type="ORF">SAMN05444158_2354</name>
</gene>
<name>A0A1H1T0F2_9BRAD</name>
<evidence type="ECO:0000256" key="2">
    <source>
        <dbReference type="ARBA" id="ARBA00023125"/>
    </source>
</evidence>
<dbReference type="GO" id="GO:0043565">
    <property type="term" value="F:sequence-specific DNA binding"/>
    <property type="evidence" value="ECO:0007669"/>
    <property type="project" value="InterPro"/>
</dbReference>
<dbReference type="Gene3D" id="1.10.10.60">
    <property type="entry name" value="Homeodomain-like"/>
    <property type="match status" value="1"/>
</dbReference>
<dbReference type="AlphaFoldDB" id="A0A1H1T0F2"/>
<evidence type="ECO:0000313" key="5">
    <source>
        <dbReference type="EMBL" id="SDS53573.1"/>
    </source>
</evidence>
<dbReference type="InterPro" id="IPR020449">
    <property type="entry name" value="Tscrpt_reg_AraC-type_HTH"/>
</dbReference>
<dbReference type="EMBL" id="LT629750">
    <property type="protein sequence ID" value="SDS53573.1"/>
    <property type="molecule type" value="Genomic_DNA"/>
</dbReference>
<dbReference type="InterPro" id="IPR050204">
    <property type="entry name" value="AraC_XylS_family_regulators"/>
</dbReference>
<reference evidence="6" key="1">
    <citation type="submission" date="2016-10" db="EMBL/GenBank/DDBJ databases">
        <authorList>
            <person name="Varghese N."/>
            <person name="Submissions S."/>
        </authorList>
    </citation>
    <scope>NUCLEOTIDE SEQUENCE [LARGE SCALE GENOMIC DNA]</scope>
    <source>
        <strain evidence="6">GAS369</strain>
    </source>
</reference>
<evidence type="ECO:0000256" key="1">
    <source>
        <dbReference type="ARBA" id="ARBA00023015"/>
    </source>
</evidence>
<dbReference type="Proteomes" id="UP000243904">
    <property type="component" value="Chromosome I"/>
</dbReference>
<feature type="domain" description="HTH araC/xylS-type" evidence="4">
    <location>
        <begin position="232"/>
        <end position="330"/>
    </location>
</feature>
<dbReference type="PROSITE" id="PS00041">
    <property type="entry name" value="HTH_ARAC_FAMILY_1"/>
    <property type="match status" value="1"/>
</dbReference>
<evidence type="ECO:0000259" key="4">
    <source>
        <dbReference type="PROSITE" id="PS01124"/>
    </source>
</evidence>
<dbReference type="GO" id="GO:0003700">
    <property type="term" value="F:DNA-binding transcription factor activity"/>
    <property type="evidence" value="ECO:0007669"/>
    <property type="project" value="InterPro"/>
</dbReference>
<dbReference type="Pfam" id="PF12833">
    <property type="entry name" value="HTH_18"/>
    <property type="match status" value="1"/>
</dbReference>
<dbReference type="SMART" id="SM00342">
    <property type="entry name" value="HTH_ARAC"/>
    <property type="match status" value="1"/>
</dbReference>
<sequence>MTTCASDVSESGVVAVLRDRVNHVAIGMLPNGAGDDSNSLPSAGSTVVHPTVKITPVEPVKRLGTGWHWWFSENVHVPIGSKIEFRFQGPTHLLALYNEGVRTNGETSIDGLHSRLRSFVHKLTFVPAGCAYRESHETSSSTRVTFLYLDPAAFRRSDDGEAGFQPRVFFEDSLVWETASKLKNTIESSQAKCMPYLEALSEVLAHELTRVDQEAARDRTVRRGGLASWQARAVGDYIEAHLGEQVCLLKLAELARLSLHHFCRAFKQSFGIPAHQYQVQRRMEVAKLLLADQTTSVTDIAFSLGYAQTSSFSNAFRKTTGWTPTAYRREFK</sequence>
<evidence type="ECO:0000256" key="3">
    <source>
        <dbReference type="ARBA" id="ARBA00023163"/>
    </source>
</evidence>
<dbReference type="PANTHER" id="PTHR46796:SF14">
    <property type="entry name" value="TRANSCRIPTIONAL REGULATORY PROTEIN"/>
    <property type="match status" value="1"/>
</dbReference>
<dbReference type="SUPFAM" id="SSF46689">
    <property type="entry name" value="Homeodomain-like"/>
    <property type="match status" value="2"/>
</dbReference>
<dbReference type="PRINTS" id="PR00032">
    <property type="entry name" value="HTHARAC"/>
</dbReference>
<organism evidence="5 6">
    <name type="scientific">Bradyrhizobium canariense</name>
    <dbReference type="NCBI Taxonomy" id="255045"/>
    <lineage>
        <taxon>Bacteria</taxon>
        <taxon>Pseudomonadati</taxon>
        <taxon>Pseudomonadota</taxon>
        <taxon>Alphaproteobacteria</taxon>
        <taxon>Hyphomicrobiales</taxon>
        <taxon>Nitrobacteraceae</taxon>
        <taxon>Bradyrhizobium</taxon>
    </lineage>
</organism>